<dbReference type="InterPro" id="IPR053905">
    <property type="entry name" value="EF-G-like_DII"/>
</dbReference>
<dbReference type="InterPro" id="IPR004161">
    <property type="entry name" value="EFTu-like_2"/>
</dbReference>
<dbReference type="SUPFAM" id="SSF52156">
    <property type="entry name" value="Initiation factor IF2/eIF5b, domain 3"/>
    <property type="match status" value="1"/>
</dbReference>
<feature type="compositionally biased region" description="Basic residues" evidence="8">
    <location>
        <begin position="212"/>
        <end position="222"/>
    </location>
</feature>
<dbReference type="InterPro" id="IPR013575">
    <property type="entry name" value="IF2_assoc_dom_bac"/>
</dbReference>
<evidence type="ECO:0000259" key="9">
    <source>
        <dbReference type="PROSITE" id="PS51722"/>
    </source>
</evidence>
<dbReference type="InterPro" id="IPR000795">
    <property type="entry name" value="T_Tr_GTP-bd_dom"/>
</dbReference>
<dbReference type="Gene3D" id="3.40.50.10050">
    <property type="entry name" value="Translation initiation factor IF- 2, domain 3"/>
    <property type="match status" value="1"/>
</dbReference>
<dbReference type="Gene3D" id="3.30.56.50">
    <property type="entry name" value="Putative DNA-binding domain, N-terminal subdomain of bacterial translation initiation factor IF2"/>
    <property type="match status" value="1"/>
</dbReference>
<evidence type="ECO:0000256" key="6">
    <source>
        <dbReference type="ARBA" id="ARBA00022917"/>
    </source>
</evidence>
<keyword evidence="5" id="KW-0547">Nucleotide-binding</keyword>
<dbReference type="FunFam" id="2.40.30.10:FF:000007">
    <property type="entry name" value="Translation initiation factor IF-2"/>
    <property type="match status" value="1"/>
</dbReference>
<dbReference type="Pfam" id="PF03144">
    <property type="entry name" value="GTP_EFTU_D2"/>
    <property type="match status" value="1"/>
</dbReference>
<keyword evidence="7" id="KW-0342">GTP-binding</keyword>
<dbReference type="GO" id="GO:0003743">
    <property type="term" value="F:translation initiation factor activity"/>
    <property type="evidence" value="ECO:0007669"/>
    <property type="project" value="UniProtKB-KW"/>
</dbReference>
<evidence type="ECO:0000256" key="7">
    <source>
        <dbReference type="ARBA" id="ARBA00023134"/>
    </source>
</evidence>
<dbReference type="Gene3D" id="2.40.30.10">
    <property type="entry name" value="Translation factors"/>
    <property type="match status" value="2"/>
</dbReference>
<dbReference type="PANTHER" id="PTHR43381:SF5">
    <property type="entry name" value="TR-TYPE G DOMAIN-CONTAINING PROTEIN"/>
    <property type="match status" value="1"/>
</dbReference>
<evidence type="ECO:0000256" key="4">
    <source>
        <dbReference type="ARBA" id="ARBA00022540"/>
    </source>
</evidence>
<dbReference type="InterPro" id="IPR027417">
    <property type="entry name" value="P-loop_NTPase"/>
</dbReference>
<dbReference type="EMBL" id="UINC01001217">
    <property type="protein sequence ID" value="SUZ74647.1"/>
    <property type="molecule type" value="Genomic_DNA"/>
</dbReference>
<dbReference type="HAMAP" id="MF_00100_B">
    <property type="entry name" value="IF_2_B"/>
    <property type="match status" value="1"/>
</dbReference>
<dbReference type="Pfam" id="PF00009">
    <property type="entry name" value="GTP_EFTU"/>
    <property type="match status" value="1"/>
</dbReference>
<dbReference type="InterPro" id="IPR009061">
    <property type="entry name" value="DNA-bd_dom_put_sf"/>
</dbReference>
<dbReference type="Pfam" id="PF04760">
    <property type="entry name" value="IF2_N"/>
    <property type="match status" value="2"/>
</dbReference>
<dbReference type="GO" id="GO:0005525">
    <property type="term" value="F:GTP binding"/>
    <property type="evidence" value="ECO:0007669"/>
    <property type="project" value="UniProtKB-KW"/>
</dbReference>
<dbReference type="PROSITE" id="PS51722">
    <property type="entry name" value="G_TR_2"/>
    <property type="match status" value="1"/>
</dbReference>
<dbReference type="InterPro" id="IPR023115">
    <property type="entry name" value="TIF_IF2_dom3"/>
</dbReference>
<feature type="compositionally biased region" description="Basic and acidic residues" evidence="8">
    <location>
        <begin position="134"/>
        <end position="150"/>
    </location>
</feature>
<dbReference type="InterPro" id="IPR015760">
    <property type="entry name" value="TIF_IF2"/>
</dbReference>
<dbReference type="InterPro" id="IPR005225">
    <property type="entry name" value="Small_GTP-bd"/>
</dbReference>
<dbReference type="InterPro" id="IPR006847">
    <property type="entry name" value="IF2_N"/>
</dbReference>
<name>A0A381Q9C8_9ZZZZ</name>
<keyword evidence="4" id="KW-0396">Initiation factor</keyword>
<accession>A0A381Q9C8</accession>
<dbReference type="PROSITE" id="PS01176">
    <property type="entry name" value="IF2"/>
    <property type="match status" value="1"/>
</dbReference>
<comment type="similarity">
    <text evidence="2">Belongs to the TRAFAC class translation factor GTPase superfamily. Classic translation factor GTPase family. IF-2 subfamily.</text>
</comment>
<dbReference type="CDD" id="cd03692">
    <property type="entry name" value="mtIF2_IVc"/>
    <property type="match status" value="1"/>
</dbReference>
<evidence type="ECO:0000256" key="1">
    <source>
        <dbReference type="ARBA" id="ARBA00004496"/>
    </source>
</evidence>
<dbReference type="Pfam" id="PF11987">
    <property type="entry name" value="IF-2"/>
    <property type="match status" value="1"/>
</dbReference>
<dbReference type="FunFam" id="2.40.30.10:FF:000008">
    <property type="entry name" value="Translation initiation factor IF-2"/>
    <property type="match status" value="1"/>
</dbReference>
<dbReference type="InterPro" id="IPR036925">
    <property type="entry name" value="TIF_IF2_dom3_sf"/>
</dbReference>
<dbReference type="SUPFAM" id="SSF46955">
    <property type="entry name" value="Putative DNA-binding domain"/>
    <property type="match status" value="1"/>
</dbReference>
<dbReference type="NCBIfam" id="TIGR00231">
    <property type="entry name" value="small_GTP"/>
    <property type="match status" value="1"/>
</dbReference>
<evidence type="ECO:0000313" key="10">
    <source>
        <dbReference type="EMBL" id="SUZ74647.1"/>
    </source>
</evidence>
<proteinExistence type="inferred from homology"/>
<organism evidence="10">
    <name type="scientific">marine metagenome</name>
    <dbReference type="NCBI Taxonomy" id="408172"/>
    <lineage>
        <taxon>unclassified sequences</taxon>
        <taxon>metagenomes</taxon>
        <taxon>ecological metagenomes</taxon>
    </lineage>
</organism>
<reference evidence="10" key="1">
    <citation type="submission" date="2018-05" db="EMBL/GenBank/DDBJ databases">
        <authorList>
            <person name="Lanie J.A."/>
            <person name="Ng W.-L."/>
            <person name="Kazmierczak K.M."/>
            <person name="Andrzejewski T.M."/>
            <person name="Davidsen T.M."/>
            <person name="Wayne K.J."/>
            <person name="Tettelin H."/>
            <person name="Glass J.I."/>
            <person name="Rusch D."/>
            <person name="Podicherti R."/>
            <person name="Tsui H.-C.T."/>
            <person name="Winkler M.E."/>
        </authorList>
    </citation>
    <scope>NUCLEOTIDE SEQUENCE</scope>
</reference>
<dbReference type="InterPro" id="IPR044145">
    <property type="entry name" value="IF2_II"/>
</dbReference>
<dbReference type="Gene3D" id="3.40.50.300">
    <property type="entry name" value="P-loop containing nucleotide triphosphate hydrolases"/>
    <property type="match status" value="1"/>
</dbReference>
<keyword evidence="3" id="KW-0963">Cytoplasm</keyword>
<dbReference type="Pfam" id="PF08364">
    <property type="entry name" value="IF2_assoc"/>
    <property type="match status" value="1"/>
</dbReference>
<evidence type="ECO:0000256" key="3">
    <source>
        <dbReference type="ARBA" id="ARBA00022490"/>
    </source>
</evidence>
<dbReference type="FunFam" id="3.40.50.300:FF:000019">
    <property type="entry name" value="Translation initiation factor IF-2"/>
    <property type="match status" value="1"/>
</dbReference>
<dbReference type="CDD" id="cd03702">
    <property type="entry name" value="IF2_mtIF2_II"/>
    <property type="match status" value="1"/>
</dbReference>
<comment type="subcellular location">
    <subcellularLocation>
        <location evidence="1">Cytoplasm</location>
    </subcellularLocation>
</comment>
<feature type="domain" description="Tr-type G" evidence="9">
    <location>
        <begin position="329"/>
        <end position="498"/>
    </location>
</feature>
<evidence type="ECO:0000256" key="2">
    <source>
        <dbReference type="ARBA" id="ARBA00007733"/>
    </source>
</evidence>
<dbReference type="GO" id="GO:0005829">
    <property type="term" value="C:cytosol"/>
    <property type="evidence" value="ECO:0007669"/>
    <property type="project" value="TreeGrafter"/>
</dbReference>
<feature type="compositionally biased region" description="Basic and acidic residues" evidence="8">
    <location>
        <begin position="181"/>
        <end position="193"/>
    </location>
</feature>
<dbReference type="GO" id="GO:0003924">
    <property type="term" value="F:GTPase activity"/>
    <property type="evidence" value="ECO:0007669"/>
    <property type="project" value="InterPro"/>
</dbReference>
<feature type="region of interest" description="Disordered" evidence="8">
    <location>
        <begin position="134"/>
        <end position="222"/>
    </location>
</feature>
<dbReference type="PANTHER" id="PTHR43381">
    <property type="entry name" value="TRANSLATION INITIATION FACTOR IF-2-RELATED"/>
    <property type="match status" value="1"/>
</dbReference>
<dbReference type="CDD" id="cd01887">
    <property type="entry name" value="IF2_eIF5B"/>
    <property type="match status" value="1"/>
</dbReference>
<protein>
    <recommendedName>
        <fullName evidence="9">Tr-type G domain-containing protein</fullName>
    </recommendedName>
</protein>
<dbReference type="FunFam" id="3.40.50.10050:FF:000001">
    <property type="entry name" value="Translation initiation factor IF-2"/>
    <property type="match status" value="1"/>
</dbReference>
<dbReference type="InterPro" id="IPR000178">
    <property type="entry name" value="TF_IF2_bacterial-like"/>
</dbReference>
<gene>
    <name evidence="10" type="ORF">METZ01_LOCUS27501</name>
</gene>
<keyword evidence="6" id="KW-0648">Protein biosynthesis</keyword>
<dbReference type="Pfam" id="PF22042">
    <property type="entry name" value="EF-G_D2"/>
    <property type="match status" value="1"/>
</dbReference>
<dbReference type="SUPFAM" id="SSF50447">
    <property type="entry name" value="Translation proteins"/>
    <property type="match status" value="2"/>
</dbReference>
<sequence length="829" mass="89541">MTAVTVKKFADQIGVSEERLLQQLQNAGVLDKTIDGDLDDAEKTKLLSYLRGEVEPESTDSQGSITLNRRTSSVVKQTSRTGGARTIHVELKKRRTYIKRGDLQRQQADARKAAEAEQAARLAAEAEAEAKIKAKADAQEKADAERKAAEEAEQLQADQESKPTPVESEVPVSGDLPVPPAEHKTAGRREDKPRKKKGRDKASGDQELHLAGGKRGRRKARPAIKPRKLTSATTGQHAFEMPTEPIKRMIDVPETITVADLSQAMSVKAAEVIKVLMDMGSLVTINQVLDQDTAILVVEEMGHTGQAAAAVDPESVLLAEEAQAYESHHRAPVVTVMGHVDHGKTSLLDYLRQTKVAAGEAGGITQHIGAYRVSTERGTITFLDTPGHEAFSAMRSRGASVTDLVVLIVAADDGVKPQTVEAINHARTAGVPLIVAINKIDKDDADSERVKQELTAHEVVPEEWGGDILVNEISALTGNGIDALLESVLLQAELLDLKAPIEGPASGTVVEARLDRGRGVVATVLVRSGTLRKGDVLLVGKEFGRIRVMTDSSGKVIQKAGPSTPVEVQGLGGVPDSGDEASVVIDERKAREISDYRQSKFKEVKLAKQQKLKLESVFEQMSDGEKTTLNLIIKADVQGSVEALTTTLEDIAGDTVGVHVVHGMVGGINESDVNLATASEAMIIAFNVRADATARKMIESEGIDVRYYNVIYNAIDDMKSALSGMMAPILREQAIGLAEVRDVFRVAKLGAVAGCRVIEGEVKRNLPVRVLRDNVVIFEGQIDSLRRFKDDVAEVKTGFECGIGVKNYNDIKEGDQIEIYQTVEEKPSL</sequence>
<dbReference type="InterPro" id="IPR009000">
    <property type="entry name" value="Transl_B-barrel_sf"/>
</dbReference>
<evidence type="ECO:0000256" key="5">
    <source>
        <dbReference type="ARBA" id="ARBA00022741"/>
    </source>
</evidence>
<dbReference type="AlphaFoldDB" id="A0A381Q9C8"/>
<dbReference type="NCBIfam" id="TIGR00487">
    <property type="entry name" value="IF-2"/>
    <property type="match status" value="1"/>
</dbReference>
<evidence type="ECO:0000256" key="8">
    <source>
        <dbReference type="SAM" id="MobiDB-lite"/>
    </source>
</evidence>
<dbReference type="SUPFAM" id="SSF52540">
    <property type="entry name" value="P-loop containing nucleoside triphosphate hydrolases"/>
    <property type="match status" value="1"/>
</dbReference>